<evidence type="ECO:0000256" key="5">
    <source>
        <dbReference type="ARBA" id="ARBA00023027"/>
    </source>
</evidence>
<dbReference type="PRINTS" id="PR00335">
    <property type="entry name" value="KUPTAKETRKA"/>
</dbReference>
<keyword evidence="6" id="KW-0406">Ion transport</keyword>
<dbReference type="InterPro" id="IPR036721">
    <property type="entry name" value="RCK_C_sf"/>
</dbReference>
<keyword evidence="10" id="KW-1185">Reference proteome</keyword>
<evidence type="ECO:0000259" key="8">
    <source>
        <dbReference type="PROSITE" id="PS51202"/>
    </source>
</evidence>
<name>A0A5M9HZL1_9FIRM</name>
<dbReference type="GO" id="GO:0005886">
    <property type="term" value="C:plasma membrane"/>
    <property type="evidence" value="ECO:0007669"/>
    <property type="project" value="InterPro"/>
</dbReference>
<dbReference type="PANTHER" id="PTHR43833">
    <property type="entry name" value="POTASSIUM CHANNEL PROTEIN 2-RELATED-RELATED"/>
    <property type="match status" value="1"/>
</dbReference>
<dbReference type="SUPFAM" id="SSF51735">
    <property type="entry name" value="NAD(P)-binding Rossmann-fold domains"/>
    <property type="match status" value="2"/>
</dbReference>
<dbReference type="PROSITE" id="PS51201">
    <property type="entry name" value="RCK_N"/>
    <property type="match status" value="2"/>
</dbReference>
<feature type="domain" description="RCK C-terminal" evidence="8">
    <location>
        <begin position="369"/>
        <end position="452"/>
    </location>
</feature>
<feature type="domain" description="RCK C-terminal" evidence="8">
    <location>
        <begin position="140"/>
        <end position="223"/>
    </location>
</feature>
<dbReference type="Proteomes" id="UP000322025">
    <property type="component" value="Unassembled WGS sequence"/>
</dbReference>
<dbReference type="OrthoDB" id="9775180at2"/>
<feature type="domain" description="RCK N-terminal" evidence="7">
    <location>
        <begin position="228"/>
        <end position="345"/>
    </location>
</feature>
<evidence type="ECO:0000256" key="1">
    <source>
        <dbReference type="ARBA" id="ARBA00017378"/>
    </source>
</evidence>
<dbReference type="InterPro" id="IPR050721">
    <property type="entry name" value="Trk_Ktr_HKT_K-transport"/>
</dbReference>
<evidence type="ECO:0000256" key="3">
    <source>
        <dbReference type="ARBA" id="ARBA00022538"/>
    </source>
</evidence>
<dbReference type="InterPro" id="IPR036291">
    <property type="entry name" value="NAD(P)-bd_dom_sf"/>
</dbReference>
<dbReference type="GO" id="GO:0015079">
    <property type="term" value="F:potassium ion transmembrane transporter activity"/>
    <property type="evidence" value="ECO:0007669"/>
    <property type="project" value="InterPro"/>
</dbReference>
<accession>A0A5M9HZL1</accession>
<keyword evidence="4" id="KW-0630">Potassium</keyword>
<dbReference type="NCBIfam" id="NF007031">
    <property type="entry name" value="PRK09496.1-2"/>
    <property type="match status" value="1"/>
</dbReference>
<dbReference type="Pfam" id="PF02080">
    <property type="entry name" value="TrkA_C"/>
    <property type="match status" value="2"/>
</dbReference>
<dbReference type="AlphaFoldDB" id="A0A5M9HZL1"/>
<dbReference type="SUPFAM" id="SSF116726">
    <property type="entry name" value="TrkA C-terminal domain-like"/>
    <property type="match status" value="2"/>
</dbReference>
<keyword evidence="2" id="KW-0813">Transport</keyword>
<dbReference type="InterPro" id="IPR003148">
    <property type="entry name" value="RCK_N"/>
</dbReference>
<keyword evidence="5" id="KW-0520">NAD</keyword>
<dbReference type="InterPro" id="IPR006036">
    <property type="entry name" value="K_uptake_TrkA"/>
</dbReference>
<dbReference type="Gene3D" id="3.40.50.720">
    <property type="entry name" value="NAD(P)-binding Rossmann-like Domain"/>
    <property type="match status" value="2"/>
</dbReference>
<dbReference type="PANTHER" id="PTHR43833:SF5">
    <property type="entry name" value="TRK SYSTEM POTASSIUM UPTAKE PROTEIN TRKA"/>
    <property type="match status" value="1"/>
</dbReference>
<dbReference type="NCBIfam" id="NF007033">
    <property type="entry name" value="PRK09496.1-5"/>
    <property type="match status" value="1"/>
</dbReference>
<evidence type="ECO:0000256" key="2">
    <source>
        <dbReference type="ARBA" id="ARBA00022448"/>
    </source>
</evidence>
<dbReference type="Pfam" id="PF02254">
    <property type="entry name" value="TrkA_N"/>
    <property type="match status" value="2"/>
</dbReference>
<dbReference type="NCBIfam" id="NF007041">
    <property type="entry name" value="PRK09496.3-4"/>
    <property type="match status" value="1"/>
</dbReference>
<dbReference type="InterPro" id="IPR006037">
    <property type="entry name" value="RCK_C"/>
</dbReference>
<feature type="domain" description="RCK N-terminal" evidence="7">
    <location>
        <begin position="1"/>
        <end position="124"/>
    </location>
</feature>
<reference evidence="9" key="1">
    <citation type="submission" date="2019-07" db="EMBL/GenBank/DDBJ databases">
        <authorList>
            <person name="Wongkuna S."/>
            <person name="Scaria J."/>
        </authorList>
    </citation>
    <scope>NUCLEOTIDE SEQUENCE [LARGE SCALE GENOMIC DNA]</scope>
    <source>
        <strain evidence="9">SW178</strain>
    </source>
</reference>
<gene>
    <name evidence="9" type="primary">trkA</name>
    <name evidence="9" type="ORF">FNY66_10295</name>
</gene>
<dbReference type="Gene3D" id="3.30.70.1450">
    <property type="entry name" value="Regulator of K+ conductance, C-terminal domain"/>
    <property type="match status" value="2"/>
</dbReference>
<organism evidence="9 10">
    <name type="scientific">Mediterraneibacter catenae</name>
    <dbReference type="NCBI Taxonomy" id="2594882"/>
    <lineage>
        <taxon>Bacteria</taxon>
        <taxon>Bacillati</taxon>
        <taxon>Bacillota</taxon>
        <taxon>Clostridia</taxon>
        <taxon>Lachnospirales</taxon>
        <taxon>Lachnospiraceae</taxon>
        <taxon>Mediterraneibacter</taxon>
    </lineage>
</organism>
<comment type="caution">
    <text evidence="9">The sequence shown here is derived from an EMBL/GenBank/DDBJ whole genome shotgun (WGS) entry which is preliminary data.</text>
</comment>
<evidence type="ECO:0000313" key="10">
    <source>
        <dbReference type="Proteomes" id="UP000322025"/>
    </source>
</evidence>
<evidence type="ECO:0000259" key="7">
    <source>
        <dbReference type="PROSITE" id="PS51201"/>
    </source>
</evidence>
<evidence type="ECO:0000256" key="6">
    <source>
        <dbReference type="ARBA" id="ARBA00023065"/>
    </source>
</evidence>
<dbReference type="EMBL" id="VMSO01000013">
    <property type="protein sequence ID" value="KAA8500986.1"/>
    <property type="molecule type" value="Genomic_DNA"/>
</dbReference>
<proteinExistence type="predicted"/>
<evidence type="ECO:0000256" key="4">
    <source>
        <dbReference type="ARBA" id="ARBA00022958"/>
    </source>
</evidence>
<dbReference type="NCBIfam" id="NF007039">
    <property type="entry name" value="PRK09496.3-2"/>
    <property type="match status" value="1"/>
</dbReference>
<dbReference type="PROSITE" id="PS51202">
    <property type="entry name" value="RCK_C"/>
    <property type="match status" value="2"/>
</dbReference>
<dbReference type="RefSeq" id="WP_087151438.1">
    <property type="nucleotide sequence ID" value="NZ_VMSO01000013.1"/>
</dbReference>
<dbReference type="NCBIfam" id="NF007032">
    <property type="entry name" value="PRK09496.1-4"/>
    <property type="match status" value="1"/>
</dbReference>
<keyword evidence="3" id="KW-0633">Potassium transport</keyword>
<sequence length="452" mass="50027">MKIVIIGDGKVGYKLAKQLSVENYDVVMIDSNERKLKYAVDRLDIACVIGDAADAEVQKEADVPHADLVIACTSADECNMLSCLIARKLGAKHTIARVRNPIYFKQIGLLKEDLHLSMAVNPELIVADEISRVLLFPDASKIETFVKGRVELIEYLIPKDGKLAGMSLADMYNKFQIKLLVCAVEHCGDVLIPDGDYVIREGDRLHIAVSHGEMERFFRMFGKHRGKIKKVIICGGGRVAYYLAVQLCKLGMQIKIIERDVNRCEELCELLPKAIIINGDATDHDLLIEEGIEEADAFVGLTGMDEENIITALFAKSQGTAKIIAKINEDRRASMVEDFGIDSIVSAKTATADAILSYIRARKNSQGSANVETLYQLVDDKVEALEFIIKSETRYTGIPFKDLAIKSNNLIACIARKRQIIIPGGDDCIEVGDSVIVITMEKHIEDIEDILA</sequence>
<protein>
    <recommendedName>
        <fullName evidence="1">Trk system potassium uptake protein TrkA</fullName>
    </recommendedName>
</protein>
<evidence type="ECO:0000313" key="9">
    <source>
        <dbReference type="EMBL" id="KAA8500986.1"/>
    </source>
</evidence>